<feature type="chain" id="PRO_5039491401" description="Lipoprotein" evidence="1">
    <location>
        <begin position="27"/>
        <end position="314"/>
    </location>
</feature>
<dbReference type="eggNOG" id="ENOG502Z88F">
    <property type="taxonomic scope" value="Bacteria"/>
</dbReference>
<organism evidence="2 3">
    <name type="scientific">Gottschalkia acidurici (strain ATCC 7906 / DSM 604 / BCRC 14475 / CIP 104303 / KCTC 5404 / NCIMB 10678 / 9a)</name>
    <name type="common">Clostridium acidurici</name>
    <dbReference type="NCBI Taxonomy" id="1128398"/>
    <lineage>
        <taxon>Bacteria</taxon>
        <taxon>Bacillati</taxon>
        <taxon>Bacillota</taxon>
        <taxon>Tissierellia</taxon>
        <taxon>Tissierellales</taxon>
        <taxon>Gottschalkiaceae</taxon>
        <taxon>Gottschalkia</taxon>
    </lineage>
</organism>
<dbReference type="OrthoDB" id="1707591at2"/>
<dbReference type="Proteomes" id="UP000006094">
    <property type="component" value="Chromosome"/>
</dbReference>
<keyword evidence="3" id="KW-1185">Reference proteome</keyword>
<dbReference type="STRING" id="1128398.Curi_c27600"/>
<feature type="signal peptide" evidence="1">
    <location>
        <begin position="1"/>
        <end position="26"/>
    </location>
</feature>
<dbReference type="HOGENOM" id="CLU_072055_0_0_9"/>
<keyword evidence="1" id="KW-0732">Signal</keyword>
<evidence type="ECO:0000313" key="3">
    <source>
        <dbReference type="Proteomes" id="UP000006094"/>
    </source>
</evidence>
<accession>K0B160</accession>
<dbReference type="RefSeq" id="WP_014968887.1">
    <property type="nucleotide sequence ID" value="NC_018664.1"/>
</dbReference>
<gene>
    <name evidence="2" type="ordered locus">Curi_c27600</name>
</gene>
<evidence type="ECO:0008006" key="4">
    <source>
        <dbReference type="Google" id="ProtNLM"/>
    </source>
</evidence>
<proteinExistence type="predicted"/>
<dbReference type="PATRIC" id="fig|1128398.3.peg.2845"/>
<name>K0B160_GOTA9</name>
<evidence type="ECO:0000256" key="1">
    <source>
        <dbReference type="SAM" id="SignalP"/>
    </source>
</evidence>
<dbReference type="AlphaFoldDB" id="K0B160"/>
<dbReference type="EMBL" id="CP003326">
    <property type="protein sequence ID" value="AFS79753.1"/>
    <property type="molecule type" value="Genomic_DNA"/>
</dbReference>
<evidence type="ECO:0000313" key="2">
    <source>
        <dbReference type="EMBL" id="AFS79753.1"/>
    </source>
</evidence>
<dbReference type="PROSITE" id="PS51257">
    <property type="entry name" value="PROKAR_LIPOPROTEIN"/>
    <property type="match status" value="1"/>
</dbReference>
<sequence>MINILNRKVFLRLTLILLALGMSLMAGCVKNNGNVKDEEKKKTDVQADNQKKIMLDFDNLLKSDSEADTIIKFIDKNASNISKENLTIMINELEKIQKNNLTTFEEKYYRSEEVQRKINSIYNPDLDLSKVEDIQDNDLKNILIKTRDSGYKVETAEGMYFPIINYEYYKKYSSNVTDDLKDYIDIMAAESNKVPVKDAALIIGWDEIVSRTLDQERFLKNHENSVKSSEIEELKKRYLTFMLYGANNTPLFSYDSGMIDENAKNIYLDILKSNEESGTIQMLRNYMDILSKTGYKLSDEAEKYRKEIIGDNNF</sequence>
<reference evidence="2 3" key="1">
    <citation type="journal article" date="2012" name="PLoS ONE">
        <title>The purine-utilizing bacterium Clostridium acidurici 9a: a genome-guided metabolic reconsideration.</title>
        <authorList>
            <person name="Hartwich K."/>
            <person name="Poehlein A."/>
            <person name="Daniel R."/>
        </authorList>
    </citation>
    <scope>NUCLEOTIDE SEQUENCE [LARGE SCALE GENOMIC DNA]</scope>
    <source>
        <strain evidence="3">ATCC 7906 / DSM 604 / BCRC 14475 / CIP 104303 / KCTC 5404 / NCIMB 10678 / 9a</strain>
    </source>
</reference>
<dbReference type="KEGG" id="cad:Curi_c27600"/>
<protein>
    <recommendedName>
        <fullName evidence="4">Lipoprotein</fullName>
    </recommendedName>
</protein>